<dbReference type="PANTHER" id="PTHR43591">
    <property type="entry name" value="METHYLTRANSFERASE"/>
    <property type="match status" value="1"/>
</dbReference>
<dbReference type="CDD" id="cd02440">
    <property type="entry name" value="AdoMet_MTases"/>
    <property type="match status" value="1"/>
</dbReference>
<dbReference type="InterPro" id="IPR029063">
    <property type="entry name" value="SAM-dependent_MTases_sf"/>
</dbReference>
<name>A0A1F5ZHA5_9BACT</name>
<dbReference type="STRING" id="1798370.A2Z00_03665"/>
<feature type="domain" description="Methyltransferase type 11" evidence="1">
    <location>
        <begin position="54"/>
        <end position="140"/>
    </location>
</feature>
<dbReference type="Pfam" id="PF08241">
    <property type="entry name" value="Methyltransf_11"/>
    <property type="match status" value="1"/>
</dbReference>
<dbReference type="Proteomes" id="UP000177268">
    <property type="component" value="Unassembled WGS sequence"/>
</dbReference>
<dbReference type="InterPro" id="IPR013216">
    <property type="entry name" value="Methyltransf_11"/>
</dbReference>
<gene>
    <name evidence="2" type="ORF">A2Z00_03665</name>
</gene>
<dbReference type="GO" id="GO:0008757">
    <property type="term" value="F:S-adenosylmethionine-dependent methyltransferase activity"/>
    <property type="evidence" value="ECO:0007669"/>
    <property type="project" value="InterPro"/>
</dbReference>
<sequence>MKWSERGTWDEYYKNTKPRSGIDFLQQFRIESEFNEPIKRFLDGALLGIDTGILDIGAGPLSGTYLDDGKRYTRVDFSPHAFFFNVPNADSAVAQAVSLPFSDRSFDAVLSKGVYGYQSQPNRMIQEMIRVLRPGGVFILIDDEADVPCGEINKAVDFQPEVLAMEIARLGIAWVRVHKLKEMFATIKGKEVRGTMTAIVGMKHMSNRERLERYRGHDNYFLHGRRLIREVMGNIPSVSVLDYGAGAVALSSGYFHFASLQKHQPPVVAYDPQAYIVRIPDDSADTLWTNQEPVGHQFDLIVCNFSLHHIEDSPHSVVAGFSRFKPKLVAIFDYDFASLPAGDAARVFVESFTSKREEYELMQMFGGDVRACLDYHRRWGIDDFRRALTKNGYSIRHEEFGERAAAHKFILIGEKVR</sequence>
<evidence type="ECO:0000259" key="1">
    <source>
        <dbReference type="Pfam" id="PF08241"/>
    </source>
</evidence>
<reference evidence="2 3" key="1">
    <citation type="journal article" date="2016" name="Nat. Commun.">
        <title>Thousands of microbial genomes shed light on interconnected biogeochemical processes in an aquifer system.</title>
        <authorList>
            <person name="Anantharaman K."/>
            <person name="Brown C.T."/>
            <person name="Hug L.A."/>
            <person name="Sharon I."/>
            <person name="Castelle C.J."/>
            <person name="Probst A.J."/>
            <person name="Thomas B.C."/>
            <person name="Singh A."/>
            <person name="Wilkins M.J."/>
            <person name="Karaoz U."/>
            <person name="Brodie E.L."/>
            <person name="Williams K.H."/>
            <person name="Hubbard S.S."/>
            <person name="Banfield J.F."/>
        </authorList>
    </citation>
    <scope>NUCLEOTIDE SEQUENCE [LARGE SCALE GENOMIC DNA]</scope>
</reference>
<organism evidence="2 3">
    <name type="scientific">Candidatus Gottesmanbacteria bacterium RBG_13_45_10</name>
    <dbReference type="NCBI Taxonomy" id="1798370"/>
    <lineage>
        <taxon>Bacteria</taxon>
        <taxon>Candidatus Gottesmaniibacteriota</taxon>
    </lineage>
</organism>
<dbReference type="AlphaFoldDB" id="A0A1F5ZHA5"/>
<accession>A0A1F5ZHA5</accession>
<dbReference type="EMBL" id="MFIZ01000018">
    <property type="protein sequence ID" value="OGG11715.1"/>
    <property type="molecule type" value="Genomic_DNA"/>
</dbReference>
<evidence type="ECO:0000313" key="2">
    <source>
        <dbReference type="EMBL" id="OGG11715.1"/>
    </source>
</evidence>
<dbReference type="Gene3D" id="3.40.50.150">
    <property type="entry name" value="Vaccinia Virus protein VP39"/>
    <property type="match status" value="2"/>
</dbReference>
<protein>
    <recommendedName>
        <fullName evidence="1">Methyltransferase type 11 domain-containing protein</fullName>
    </recommendedName>
</protein>
<dbReference type="Pfam" id="PF13489">
    <property type="entry name" value="Methyltransf_23"/>
    <property type="match status" value="1"/>
</dbReference>
<dbReference type="SUPFAM" id="SSF53335">
    <property type="entry name" value="S-adenosyl-L-methionine-dependent methyltransferases"/>
    <property type="match status" value="2"/>
</dbReference>
<evidence type="ECO:0000313" key="3">
    <source>
        <dbReference type="Proteomes" id="UP000177268"/>
    </source>
</evidence>
<proteinExistence type="predicted"/>
<comment type="caution">
    <text evidence="2">The sequence shown here is derived from an EMBL/GenBank/DDBJ whole genome shotgun (WGS) entry which is preliminary data.</text>
</comment>